<dbReference type="Gene3D" id="1.20.1250.20">
    <property type="entry name" value="MFS general substrate transporter like domains"/>
    <property type="match status" value="1"/>
</dbReference>
<feature type="non-terminal residue" evidence="6">
    <location>
        <position position="142"/>
    </location>
</feature>
<keyword evidence="7" id="KW-1185">Reference proteome</keyword>
<evidence type="ECO:0000256" key="1">
    <source>
        <dbReference type="ARBA" id="ARBA00004141"/>
    </source>
</evidence>
<evidence type="ECO:0000313" key="6">
    <source>
        <dbReference type="EMBL" id="KAJ8304637.1"/>
    </source>
</evidence>
<dbReference type="EMBL" id="JARBDR010000903">
    <property type="protein sequence ID" value="KAJ8304637.1"/>
    <property type="molecule type" value="Genomic_DNA"/>
</dbReference>
<comment type="caution">
    <text evidence="6">The sequence shown here is derived from an EMBL/GenBank/DDBJ whole genome shotgun (WGS) entry which is preliminary data.</text>
</comment>
<name>A0ABQ9EL40_TEGGR</name>
<feature type="transmembrane region" description="Helical" evidence="5">
    <location>
        <begin position="14"/>
        <end position="40"/>
    </location>
</feature>
<evidence type="ECO:0000256" key="3">
    <source>
        <dbReference type="ARBA" id="ARBA00022989"/>
    </source>
</evidence>
<feature type="transmembrane region" description="Helical" evidence="5">
    <location>
        <begin position="114"/>
        <end position="134"/>
    </location>
</feature>
<feature type="transmembrane region" description="Helical" evidence="5">
    <location>
        <begin position="82"/>
        <end position="102"/>
    </location>
</feature>
<dbReference type="InterPro" id="IPR036259">
    <property type="entry name" value="MFS_trans_sf"/>
</dbReference>
<keyword evidence="2 5" id="KW-0812">Transmembrane</keyword>
<dbReference type="Proteomes" id="UP001217089">
    <property type="component" value="Unassembled WGS sequence"/>
</dbReference>
<accession>A0ABQ9EL40</accession>
<protein>
    <recommendedName>
        <fullName evidence="8">Major facilitator superfamily (MFS) profile domain-containing protein</fullName>
    </recommendedName>
</protein>
<dbReference type="PANTHER" id="PTHR24064">
    <property type="entry name" value="SOLUTE CARRIER FAMILY 22 MEMBER"/>
    <property type="match status" value="1"/>
</dbReference>
<reference evidence="6 7" key="1">
    <citation type="submission" date="2022-12" db="EMBL/GenBank/DDBJ databases">
        <title>Chromosome-level genome of Tegillarca granosa.</title>
        <authorList>
            <person name="Kim J."/>
        </authorList>
    </citation>
    <scope>NUCLEOTIDE SEQUENCE [LARGE SCALE GENOMIC DNA]</scope>
    <source>
        <strain evidence="6">Teg-2019</strain>
        <tissue evidence="6">Adductor muscle</tissue>
    </source>
</reference>
<keyword evidence="4 5" id="KW-0472">Membrane</keyword>
<evidence type="ECO:0000256" key="5">
    <source>
        <dbReference type="SAM" id="Phobius"/>
    </source>
</evidence>
<keyword evidence="3 5" id="KW-1133">Transmembrane helix</keyword>
<evidence type="ECO:0008006" key="8">
    <source>
        <dbReference type="Google" id="ProtNLM"/>
    </source>
</evidence>
<evidence type="ECO:0000256" key="2">
    <source>
        <dbReference type="ARBA" id="ARBA00022692"/>
    </source>
</evidence>
<comment type="subcellular location">
    <subcellularLocation>
        <location evidence="1">Membrane</location>
        <topology evidence="1">Multi-pass membrane protein</topology>
    </subcellularLocation>
</comment>
<evidence type="ECO:0000313" key="7">
    <source>
        <dbReference type="Proteomes" id="UP001217089"/>
    </source>
</evidence>
<gene>
    <name evidence="6" type="ORF">KUTeg_018220</name>
</gene>
<sequence>MPLNTLTLTVNPSLIGAILAFKVVDILCFRFCCGAIYYGVQLNVKNLSGDRYINLLLSGLVEIPSLIFVVISGNVIGRRRTFLILITTVGASMLSVFIMSLVGKMEELPDVVTVLAMIGKAGISGGWGACMIFSGETFPTVI</sequence>
<evidence type="ECO:0000256" key="4">
    <source>
        <dbReference type="ARBA" id="ARBA00023136"/>
    </source>
</evidence>
<proteinExistence type="predicted"/>
<organism evidence="6 7">
    <name type="scientific">Tegillarca granosa</name>
    <name type="common">Malaysian cockle</name>
    <name type="synonym">Anadara granosa</name>
    <dbReference type="NCBI Taxonomy" id="220873"/>
    <lineage>
        <taxon>Eukaryota</taxon>
        <taxon>Metazoa</taxon>
        <taxon>Spiralia</taxon>
        <taxon>Lophotrochozoa</taxon>
        <taxon>Mollusca</taxon>
        <taxon>Bivalvia</taxon>
        <taxon>Autobranchia</taxon>
        <taxon>Pteriomorphia</taxon>
        <taxon>Arcoida</taxon>
        <taxon>Arcoidea</taxon>
        <taxon>Arcidae</taxon>
        <taxon>Tegillarca</taxon>
    </lineage>
</organism>
<feature type="transmembrane region" description="Helical" evidence="5">
    <location>
        <begin position="52"/>
        <end position="76"/>
    </location>
</feature>